<evidence type="ECO:0000259" key="1">
    <source>
        <dbReference type="SMART" id="SM00897"/>
    </source>
</evidence>
<gene>
    <name evidence="3" type="ORF">GIW81_09160</name>
</gene>
<dbReference type="SMART" id="SM01204">
    <property type="entry name" value="FIST_C"/>
    <property type="match status" value="1"/>
</dbReference>
<dbReference type="Proteomes" id="UP000440694">
    <property type="component" value="Unassembled WGS sequence"/>
</dbReference>
<evidence type="ECO:0000313" key="4">
    <source>
        <dbReference type="Proteomes" id="UP000440694"/>
    </source>
</evidence>
<feature type="domain" description="FIST C-domain" evidence="2">
    <location>
        <begin position="214"/>
        <end position="344"/>
    </location>
</feature>
<dbReference type="Pfam" id="PF10442">
    <property type="entry name" value="FIST_C"/>
    <property type="match status" value="1"/>
</dbReference>
<protein>
    <recommendedName>
        <fullName evidence="5">FIST domain containing protein</fullName>
    </recommendedName>
</protein>
<dbReference type="PANTHER" id="PTHR40252">
    <property type="entry name" value="BLR0328 PROTEIN"/>
    <property type="match status" value="1"/>
</dbReference>
<evidence type="ECO:0008006" key="5">
    <source>
        <dbReference type="Google" id="ProtNLM"/>
    </source>
</evidence>
<sequence length="362" mass="39459">MLEAQAGLGAGDYQHVVAFFGTDHDTDLLAQTLAEVFPGVPVSGCSTAGEIGPFGMMQGGLVLIAFPRHGFRVHSELITDIDRFGVEHATDAARRLKTHVCPGSERLPRQNVFALLLVDGLSNAEENIVAAIHWELDDVELVGGSAGDGISFQRTAMIHNGKVAQRAAVLMMIETEFPFRVFKTQNFEPTSIKLVVTAADTENRIVHELNAEPAAREYASAIGLRPDDLGPFSFASYPLVVKVGGDYYCRSIRNMNPDGSLSFFCAIDEGLVFTVARPRDILSSTAATLHELDEALGGIDLVVGFDCILRRLDAETRQIRHQMDALYQKYGVTGFHTYGEQFNAMHLNQTLTGIAFGQRAEA</sequence>
<name>A0A6I3KL68_9HYPH</name>
<feature type="domain" description="FIST" evidence="1">
    <location>
        <begin position="12"/>
        <end position="213"/>
    </location>
</feature>
<organism evidence="3 4">
    <name type="scientific">Hyphomicrobium album</name>
    <dbReference type="NCBI Taxonomy" id="2665159"/>
    <lineage>
        <taxon>Bacteria</taxon>
        <taxon>Pseudomonadati</taxon>
        <taxon>Pseudomonadota</taxon>
        <taxon>Alphaproteobacteria</taxon>
        <taxon>Hyphomicrobiales</taxon>
        <taxon>Hyphomicrobiaceae</taxon>
        <taxon>Hyphomicrobium</taxon>
    </lineage>
</organism>
<dbReference type="Pfam" id="PF08495">
    <property type="entry name" value="FIST"/>
    <property type="match status" value="1"/>
</dbReference>
<dbReference type="EMBL" id="WMBQ01000001">
    <property type="protein sequence ID" value="MTD94502.1"/>
    <property type="molecule type" value="Genomic_DNA"/>
</dbReference>
<dbReference type="InterPro" id="IPR019494">
    <property type="entry name" value="FIST_C"/>
</dbReference>
<dbReference type="AlphaFoldDB" id="A0A6I3KL68"/>
<dbReference type="PANTHER" id="PTHR40252:SF2">
    <property type="entry name" value="BLR0328 PROTEIN"/>
    <property type="match status" value="1"/>
</dbReference>
<evidence type="ECO:0000259" key="2">
    <source>
        <dbReference type="SMART" id="SM01204"/>
    </source>
</evidence>
<keyword evidence="4" id="KW-1185">Reference proteome</keyword>
<reference evidence="3 4" key="1">
    <citation type="submission" date="2019-11" db="EMBL/GenBank/DDBJ databases">
        <title>Identification of a novel strain.</title>
        <authorList>
            <person name="Xu Q."/>
            <person name="Wang G."/>
        </authorList>
    </citation>
    <scope>NUCLEOTIDE SEQUENCE [LARGE SCALE GENOMIC DNA]</scope>
    <source>
        <strain evidence="4">xq</strain>
    </source>
</reference>
<evidence type="ECO:0000313" key="3">
    <source>
        <dbReference type="EMBL" id="MTD94502.1"/>
    </source>
</evidence>
<comment type="caution">
    <text evidence="3">The sequence shown here is derived from an EMBL/GenBank/DDBJ whole genome shotgun (WGS) entry which is preliminary data.</text>
</comment>
<accession>A0A6I3KL68</accession>
<dbReference type="SMART" id="SM00897">
    <property type="entry name" value="FIST"/>
    <property type="match status" value="1"/>
</dbReference>
<dbReference type="InterPro" id="IPR013702">
    <property type="entry name" value="FIST_domain_N"/>
</dbReference>
<proteinExistence type="predicted"/>